<gene>
    <name evidence="10" type="ORF">ACFPM7_08715</name>
</gene>
<accession>A0ABW0EME7</accession>
<dbReference type="RefSeq" id="WP_378245760.1">
    <property type="nucleotide sequence ID" value="NZ_JBHSKF010000003.1"/>
</dbReference>
<reference evidence="11" key="1">
    <citation type="journal article" date="2019" name="Int. J. Syst. Evol. Microbiol.">
        <title>The Global Catalogue of Microorganisms (GCM) 10K type strain sequencing project: providing services to taxonomists for standard genome sequencing and annotation.</title>
        <authorList>
            <consortium name="The Broad Institute Genomics Platform"/>
            <consortium name="The Broad Institute Genome Sequencing Center for Infectious Disease"/>
            <person name="Wu L."/>
            <person name="Ma J."/>
        </authorList>
    </citation>
    <scope>NUCLEOTIDE SEQUENCE [LARGE SCALE GENOMIC DNA]</scope>
    <source>
        <strain evidence="11">CCUG 59778</strain>
    </source>
</reference>
<evidence type="ECO:0000256" key="3">
    <source>
        <dbReference type="ARBA" id="ARBA00018787"/>
    </source>
</evidence>
<evidence type="ECO:0000256" key="8">
    <source>
        <dbReference type="ARBA" id="ARBA00031737"/>
    </source>
</evidence>
<evidence type="ECO:0000256" key="1">
    <source>
        <dbReference type="ARBA" id="ARBA00004496"/>
    </source>
</evidence>
<dbReference type="InterPro" id="IPR007793">
    <property type="entry name" value="DivIVA_fam"/>
</dbReference>
<dbReference type="NCBIfam" id="TIGR03544">
    <property type="entry name" value="DivI1A_domain"/>
    <property type="match status" value="2"/>
</dbReference>
<comment type="similarity">
    <text evidence="2">Belongs to the DivIVA family.</text>
</comment>
<dbReference type="Proteomes" id="UP001596157">
    <property type="component" value="Unassembled WGS sequence"/>
</dbReference>
<evidence type="ECO:0000256" key="2">
    <source>
        <dbReference type="ARBA" id="ARBA00009008"/>
    </source>
</evidence>
<sequence length="198" mass="21656">MSLTPERVREVAFDRAALGRRGYDEDQVDDFLDLVESALRGEADLSPDDVRNAVFDSASRLRRGYDEDQVDDFLDAVVAALAEREPGSGERPGFGPVRGAEPPEDGRDHIPPPPPETDVPFLPLPPAPPGVRGYRPNDVARLARLLSAAVEDPLQTPTAAQLGQLRLTMTYFVGQGYDPRAVDALVAAWTAELRRREA</sequence>
<comment type="caution">
    <text evidence="10">The sequence shown here is derived from an EMBL/GenBank/DDBJ whole genome shotgun (WGS) entry which is preliminary data.</text>
</comment>
<dbReference type="Gene3D" id="6.10.250.660">
    <property type="match status" value="2"/>
</dbReference>
<keyword evidence="5" id="KW-0132">Cell division</keyword>
<keyword evidence="11" id="KW-1185">Reference proteome</keyword>
<dbReference type="EMBL" id="JBHSKF010000003">
    <property type="protein sequence ID" value="MFC5287129.1"/>
    <property type="molecule type" value="Genomic_DNA"/>
</dbReference>
<dbReference type="PANTHER" id="PTHR35794">
    <property type="entry name" value="CELL DIVISION PROTEIN DIVIVA"/>
    <property type="match status" value="1"/>
</dbReference>
<evidence type="ECO:0000313" key="11">
    <source>
        <dbReference type="Proteomes" id="UP001596157"/>
    </source>
</evidence>
<evidence type="ECO:0000256" key="7">
    <source>
        <dbReference type="ARBA" id="ARBA00023306"/>
    </source>
</evidence>
<dbReference type="InterPro" id="IPR019933">
    <property type="entry name" value="DivIVA_domain"/>
</dbReference>
<evidence type="ECO:0000256" key="5">
    <source>
        <dbReference type="ARBA" id="ARBA00022618"/>
    </source>
</evidence>
<feature type="region of interest" description="Disordered" evidence="9">
    <location>
        <begin position="84"/>
        <end position="115"/>
    </location>
</feature>
<proteinExistence type="inferred from homology"/>
<evidence type="ECO:0000313" key="10">
    <source>
        <dbReference type="EMBL" id="MFC5287129.1"/>
    </source>
</evidence>
<dbReference type="PANTHER" id="PTHR35794:SF2">
    <property type="entry name" value="CELL DIVISION PROTEIN DIVIVA"/>
    <property type="match status" value="1"/>
</dbReference>
<evidence type="ECO:0000256" key="4">
    <source>
        <dbReference type="ARBA" id="ARBA00022490"/>
    </source>
</evidence>
<keyword evidence="4" id="KW-0963">Cytoplasm</keyword>
<organism evidence="10 11">
    <name type="scientific">Actinokineospora guangxiensis</name>
    <dbReference type="NCBI Taxonomy" id="1490288"/>
    <lineage>
        <taxon>Bacteria</taxon>
        <taxon>Bacillati</taxon>
        <taxon>Actinomycetota</taxon>
        <taxon>Actinomycetes</taxon>
        <taxon>Pseudonocardiales</taxon>
        <taxon>Pseudonocardiaceae</taxon>
        <taxon>Actinokineospora</taxon>
    </lineage>
</organism>
<evidence type="ECO:0000256" key="9">
    <source>
        <dbReference type="SAM" id="MobiDB-lite"/>
    </source>
</evidence>
<name>A0ABW0EME7_9PSEU</name>
<protein>
    <recommendedName>
        <fullName evidence="3">Cell wall synthesis protein Wag31</fullName>
    </recommendedName>
    <alternativeName>
        <fullName evidence="8">Antigen 84</fullName>
    </alternativeName>
</protein>
<keyword evidence="7" id="KW-0131">Cell cycle</keyword>
<evidence type="ECO:0000256" key="6">
    <source>
        <dbReference type="ARBA" id="ARBA00023054"/>
    </source>
</evidence>
<comment type="subcellular location">
    <subcellularLocation>
        <location evidence="1">Cytoplasm</location>
    </subcellularLocation>
</comment>
<keyword evidence="6" id="KW-0175">Coiled coil</keyword>